<feature type="signal peptide" evidence="1">
    <location>
        <begin position="1"/>
        <end position="18"/>
    </location>
</feature>
<protein>
    <submittedName>
        <fullName evidence="2">Uncharacterized protein</fullName>
    </submittedName>
</protein>
<evidence type="ECO:0000313" key="2">
    <source>
        <dbReference type="EMBL" id="KAL2819471.1"/>
    </source>
</evidence>
<organism evidence="2 3">
    <name type="scientific">Aspergillus granulosus</name>
    <dbReference type="NCBI Taxonomy" id="176169"/>
    <lineage>
        <taxon>Eukaryota</taxon>
        <taxon>Fungi</taxon>
        <taxon>Dikarya</taxon>
        <taxon>Ascomycota</taxon>
        <taxon>Pezizomycotina</taxon>
        <taxon>Eurotiomycetes</taxon>
        <taxon>Eurotiomycetidae</taxon>
        <taxon>Eurotiales</taxon>
        <taxon>Aspergillaceae</taxon>
        <taxon>Aspergillus</taxon>
        <taxon>Aspergillus subgen. Nidulantes</taxon>
    </lineage>
</organism>
<keyword evidence="1" id="KW-0732">Signal</keyword>
<name>A0ABR4HVE4_9EURO</name>
<dbReference type="Proteomes" id="UP001610334">
    <property type="component" value="Unassembled WGS sequence"/>
</dbReference>
<evidence type="ECO:0000313" key="3">
    <source>
        <dbReference type="Proteomes" id="UP001610334"/>
    </source>
</evidence>
<comment type="caution">
    <text evidence="2">The sequence shown here is derived from an EMBL/GenBank/DDBJ whole genome shotgun (WGS) entry which is preliminary data.</text>
</comment>
<sequence length="112" mass="12633">MHLLHFLTSSKLFTTVRALSGPHFAVVRPVNLLVWQPSNSHTSNLIAIFNSYSSSHTVSPFQGDSLKTIKKGQFYPQGRFYSNLNIYKDLSFLCPPIESPLKCLRRCMGVDS</sequence>
<proteinExistence type="predicted"/>
<feature type="chain" id="PRO_5045399173" evidence="1">
    <location>
        <begin position="19"/>
        <end position="112"/>
    </location>
</feature>
<keyword evidence="3" id="KW-1185">Reference proteome</keyword>
<dbReference type="EMBL" id="JBFXLT010000010">
    <property type="protein sequence ID" value="KAL2819471.1"/>
    <property type="molecule type" value="Genomic_DNA"/>
</dbReference>
<accession>A0ABR4HVE4</accession>
<evidence type="ECO:0000256" key="1">
    <source>
        <dbReference type="SAM" id="SignalP"/>
    </source>
</evidence>
<gene>
    <name evidence="2" type="ORF">BJX63DRAFT_11401</name>
</gene>
<reference evidence="2 3" key="1">
    <citation type="submission" date="2024-07" db="EMBL/GenBank/DDBJ databases">
        <title>Section-level genome sequencing and comparative genomics of Aspergillus sections Usti and Cavernicolus.</title>
        <authorList>
            <consortium name="Lawrence Berkeley National Laboratory"/>
            <person name="Nybo J.L."/>
            <person name="Vesth T.C."/>
            <person name="Theobald S."/>
            <person name="Frisvad J.C."/>
            <person name="Larsen T.O."/>
            <person name="Kjaerboelling I."/>
            <person name="Rothschild-Mancinelli K."/>
            <person name="Lyhne E.K."/>
            <person name="Kogle M.E."/>
            <person name="Barry K."/>
            <person name="Clum A."/>
            <person name="Na H."/>
            <person name="Ledsgaard L."/>
            <person name="Lin J."/>
            <person name="Lipzen A."/>
            <person name="Kuo A."/>
            <person name="Riley R."/>
            <person name="Mondo S."/>
            <person name="Labutti K."/>
            <person name="Haridas S."/>
            <person name="Pangalinan J."/>
            <person name="Salamov A.A."/>
            <person name="Simmons B.A."/>
            <person name="Magnuson J.K."/>
            <person name="Chen J."/>
            <person name="Drula E."/>
            <person name="Henrissat B."/>
            <person name="Wiebenga A."/>
            <person name="Lubbers R.J."/>
            <person name="Gomes A.C."/>
            <person name="Makela M.R."/>
            <person name="Stajich J."/>
            <person name="Grigoriev I.V."/>
            <person name="Mortensen U.H."/>
            <person name="De Vries R.P."/>
            <person name="Baker S.E."/>
            <person name="Andersen M.R."/>
        </authorList>
    </citation>
    <scope>NUCLEOTIDE SEQUENCE [LARGE SCALE GENOMIC DNA]</scope>
    <source>
        <strain evidence="2 3">CBS 588.65</strain>
    </source>
</reference>